<keyword evidence="2" id="KW-1185">Reference proteome</keyword>
<sequence>MALRYPANLLAHQHQSFSDISQFPLSLADQTQWPLGLLGLAEVRAHRLCTKNPFHPLPSSMCWLRPARLTRVSKMKLHRTWGYGCHVPNCPIVQFHLTSPRQVSALPELARNRASIRPSTDILVSTAILL</sequence>
<dbReference type="EMBL" id="CAAALY010252510">
    <property type="protein sequence ID" value="VEL36539.1"/>
    <property type="molecule type" value="Genomic_DNA"/>
</dbReference>
<organism evidence="1 2">
    <name type="scientific">Protopolystoma xenopodis</name>
    <dbReference type="NCBI Taxonomy" id="117903"/>
    <lineage>
        <taxon>Eukaryota</taxon>
        <taxon>Metazoa</taxon>
        <taxon>Spiralia</taxon>
        <taxon>Lophotrochozoa</taxon>
        <taxon>Platyhelminthes</taxon>
        <taxon>Monogenea</taxon>
        <taxon>Polyopisthocotylea</taxon>
        <taxon>Polystomatidea</taxon>
        <taxon>Polystomatidae</taxon>
        <taxon>Protopolystoma</taxon>
    </lineage>
</organism>
<name>A0A448XH99_9PLAT</name>
<protein>
    <submittedName>
        <fullName evidence="1">Uncharacterized protein</fullName>
    </submittedName>
</protein>
<comment type="caution">
    <text evidence="1">The sequence shown here is derived from an EMBL/GenBank/DDBJ whole genome shotgun (WGS) entry which is preliminary data.</text>
</comment>
<evidence type="ECO:0000313" key="1">
    <source>
        <dbReference type="EMBL" id="VEL36539.1"/>
    </source>
</evidence>
<gene>
    <name evidence="1" type="ORF">PXEA_LOCUS29979</name>
</gene>
<dbReference type="Proteomes" id="UP000784294">
    <property type="component" value="Unassembled WGS sequence"/>
</dbReference>
<proteinExistence type="predicted"/>
<dbReference type="AlphaFoldDB" id="A0A448XH99"/>
<evidence type="ECO:0000313" key="2">
    <source>
        <dbReference type="Proteomes" id="UP000784294"/>
    </source>
</evidence>
<reference evidence="1" key="1">
    <citation type="submission" date="2018-11" db="EMBL/GenBank/DDBJ databases">
        <authorList>
            <consortium name="Pathogen Informatics"/>
        </authorList>
    </citation>
    <scope>NUCLEOTIDE SEQUENCE</scope>
</reference>
<accession>A0A448XH99</accession>